<keyword evidence="6" id="KW-1185">Reference proteome</keyword>
<comment type="caution">
    <text evidence="5">The sequence shown here is derived from an EMBL/GenBank/DDBJ whole genome shotgun (WGS) entry which is preliminary data.</text>
</comment>
<dbReference type="InterPro" id="IPR013783">
    <property type="entry name" value="Ig-like_fold"/>
</dbReference>
<organism evidence="5 6">
    <name type="scientific">Serratia silvae</name>
    <dbReference type="NCBI Taxonomy" id="2824122"/>
    <lineage>
        <taxon>Bacteria</taxon>
        <taxon>Pseudomonadati</taxon>
        <taxon>Pseudomonadota</taxon>
        <taxon>Gammaproteobacteria</taxon>
        <taxon>Enterobacterales</taxon>
        <taxon>Yersiniaceae</taxon>
        <taxon>Serratia</taxon>
    </lineage>
</organism>
<evidence type="ECO:0000256" key="1">
    <source>
        <dbReference type="ARBA" id="ARBA00022729"/>
    </source>
</evidence>
<dbReference type="EMBL" id="JAGQDC010000009">
    <property type="protein sequence ID" value="MCL1029847.1"/>
    <property type="molecule type" value="Genomic_DNA"/>
</dbReference>
<evidence type="ECO:0000313" key="6">
    <source>
        <dbReference type="Proteomes" id="UP001165275"/>
    </source>
</evidence>
<protein>
    <recommendedName>
        <fullName evidence="4">EcpB C-terminal domain-containing protein</fullName>
    </recommendedName>
</protein>
<evidence type="ECO:0000259" key="4">
    <source>
        <dbReference type="Pfam" id="PF18649"/>
    </source>
</evidence>
<evidence type="ECO:0000313" key="5">
    <source>
        <dbReference type="EMBL" id="MCL1029847.1"/>
    </source>
</evidence>
<evidence type="ECO:0000256" key="2">
    <source>
        <dbReference type="ARBA" id="ARBA00023186"/>
    </source>
</evidence>
<dbReference type="Proteomes" id="UP001165275">
    <property type="component" value="Unassembled WGS sequence"/>
</dbReference>
<dbReference type="Pfam" id="PF18649">
    <property type="entry name" value="EcpB_C"/>
    <property type="match status" value="1"/>
</dbReference>
<proteinExistence type="predicted"/>
<sequence>MNPCYSAALLLLAMCQSAQALDVGAISAFMPSEAAILSKEIKNATESGRLVNIKIERISNPSESGVVIPLGSPDEMLLSPAKLIMPAHSREVIRFYYKGPDDSKERYYRITWLDQALSEAGDNKTKRHGIATTSARIGTILVVTPRQAKFNHQFANNRITNTGNATFKMVAYGACKQRKEGANCKENYFVMPGQSSGLVKVDLIDKKSHLALWYGEQFIQVK</sequence>
<reference evidence="5" key="1">
    <citation type="submission" date="2021-04" db="EMBL/GenBank/DDBJ databases">
        <title>Genome sequence of Serratia sp. arafor3.</title>
        <authorList>
            <person name="Besaury L."/>
        </authorList>
    </citation>
    <scope>NUCLEOTIDE SEQUENCE</scope>
    <source>
        <strain evidence="5">Arafor3</strain>
    </source>
</reference>
<evidence type="ECO:0000256" key="3">
    <source>
        <dbReference type="SAM" id="SignalP"/>
    </source>
</evidence>
<keyword evidence="2" id="KW-0143">Chaperone</keyword>
<keyword evidence="1 3" id="KW-0732">Signal</keyword>
<feature type="signal peptide" evidence="3">
    <location>
        <begin position="1"/>
        <end position="20"/>
    </location>
</feature>
<dbReference type="RefSeq" id="WP_248946183.1">
    <property type="nucleotide sequence ID" value="NZ_CBCSGY010000046.1"/>
</dbReference>
<feature type="domain" description="EcpB C-terminal" evidence="4">
    <location>
        <begin position="150"/>
        <end position="221"/>
    </location>
</feature>
<dbReference type="InterPro" id="IPR040695">
    <property type="entry name" value="EcpB_C"/>
</dbReference>
<feature type="chain" id="PRO_5045208099" description="EcpB C-terminal domain-containing protein" evidence="3">
    <location>
        <begin position="21"/>
        <end position="222"/>
    </location>
</feature>
<gene>
    <name evidence="5" type="ORF">KAJ71_12565</name>
</gene>
<dbReference type="Gene3D" id="2.60.40.10">
    <property type="entry name" value="Immunoglobulins"/>
    <property type="match status" value="1"/>
</dbReference>
<name>A0ABT0KD18_9GAMM</name>
<accession>A0ABT0KD18</accession>